<dbReference type="Gene3D" id="2.130.10.10">
    <property type="entry name" value="YVTN repeat-like/Quinoprotein amine dehydrogenase"/>
    <property type="match status" value="4"/>
</dbReference>
<reference evidence="3 4" key="1">
    <citation type="submission" date="2016-10" db="EMBL/GenBank/DDBJ databases">
        <authorList>
            <person name="de Groot N.N."/>
        </authorList>
    </citation>
    <scope>NUCLEOTIDE SEQUENCE [LARGE SCALE GENOMIC DNA]</scope>
    <source>
        <strain evidence="3 4">DSM 6793</strain>
    </source>
</reference>
<keyword evidence="4" id="KW-1185">Reference proteome</keyword>
<dbReference type="SMART" id="SM00135">
    <property type="entry name" value="LY"/>
    <property type="match status" value="4"/>
</dbReference>
<dbReference type="InterPro" id="IPR051200">
    <property type="entry name" value="Host-pathogen_enzymatic-act"/>
</dbReference>
<dbReference type="RefSeq" id="WP_091510765.1">
    <property type="nucleotide sequence ID" value="NZ_FOLE01000004.1"/>
</dbReference>
<dbReference type="NCBIfam" id="TIGR04183">
    <property type="entry name" value="Por_Secre_tail"/>
    <property type="match status" value="1"/>
</dbReference>
<feature type="domain" description="Ig-like" evidence="2">
    <location>
        <begin position="1367"/>
        <end position="1439"/>
    </location>
</feature>
<dbReference type="InterPro" id="IPR012340">
    <property type="entry name" value="NA-bd_OB-fold"/>
</dbReference>
<dbReference type="SUPFAM" id="SSF49313">
    <property type="entry name" value="Cadherin-like"/>
    <property type="match status" value="1"/>
</dbReference>
<dbReference type="InterPro" id="IPR044023">
    <property type="entry name" value="Ig_7"/>
</dbReference>
<dbReference type="SMART" id="SM00564">
    <property type="entry name" value="PQQ"/>
    <property type="match status" value="6"/>
</dbReference>
<dbReference type="GO" id="GO:0016020">
    <property type="term" value="C:membrane"/>
    <property type="evidence" value="ECO:0007669"/>
    <property type="project" value="InterPro"/>
</dbReference>
<dbReference type="STRING" id="927664.SAMN05421780_104137"/>
<dbReference type="SUPFAM" id="SSF50969">
    <property type="entry name" value="YVTN repeat-like/Quinoprotein amine dehydrogenase"/>
    <property type="match status" value="1"/>
</dbReference>
<proteinExistence type="predicted"/>
<dbReference type="InterPro" id="IPR019405">
    <property type="entry name" value="Lactonase_7-beta_prop"/>
</dbReference>
<dbReference type="GO" id="GO:0005509">
    <property type="term" value="F:calcium ion binding"/>
    <property type="evidence" value="ECO:0007669"/>
    <property type="project" value="InterPro"/>
</dbReference>
<feature type="domain" description="Ig-like" evidence="2">
    <location>
        <begin position="1515"/>
        <end position="1587"/>
    </location>
</feature>
<dbReference type="InterPro" id="IPR000033">
    <property type="entry name" value="LDLR_classB_rpt"/>
</dbReference>
<dbReference type="InterPro" id="IPR011044">
    <property type="entry name" value="Quino_amine_DH_bsu"/>
</dbReference>
<dbReference type="InterPro" id="IPR026444">
    <property type="entry name" value="Secre_tail"/>
</dbReference>
<evidence type="ECO:0000313" key="4">
    <source>
        <dbReference type="Proteomes" id="UP000199514"/>
    </source>
</evidence>
<dbReference type="InterPro" id="IPR011964">
    <property type="entry name" value="YVTN_b-propeller_repeat"/>
</dbReference>
<dbReference type="InterPro" id="IPR015943">
    <property type="entry name" value="WD40/YVTN_repeat-like_dom_sf"/>
</dbReference>
<dbReference type="PANTHER" id="PTHR47197">
    <property type="entry name" value="PROTEIN NIRF"/>
    <property type="match status" value="1"/>
</dbReference>
<dbReference type="SMART" id="SM00320">
    <property type="entry name" value="WD40"/>
    <property type="match status" value="9"/>
</dbReference>
<protein>
    <submittedName>
        <fullName evidence="3">Por secretion system C-terminal sorting domain-containing protein</fullName>
    </submittedName>
</protein>
<sequence>MKHINQTKQTTRVIWFALMGLLLQITSSLAQPLGIYGFGGNTNVTDTWPVNVQPLNATFSPFSRGPGILKPASAGTNGAFTASRWTLAATRNDSDYYQFSVKPIVGKKVQLDSLILDEARSASGITKWAVYTSRDNYTTAVKEFTVPDVTTFRNSQKTVFVGSLFNGITDSVGIRLYGYGAEATGGTWRVDSVRVYASVTDASQTTTPSLTVNPTSLTFNNVAVGSSAIKGVLIVGQNLSGSIGVSVSGSGVQMSLDSANFTPAGTMSIVPSSSGTRVYVRVSPTAAGSFSGTLTAAAAGVSPAVVSISGTAISGGAANLYREIGSLRGVNASGVADSLGKTVIVMGTVHSINFRPAGLEFAIADYTGGINIFKSTALSPIYTVTEGDSLRVRGTVAQFRGLAQITPDSIKILATNRPLKTPQVVTALNESTEGRLVKLDNLYLTSNSPWGGTGSYTAKALNGGTDTIYIRIDSDALITVARPTDAFSVMGIGYQFAPTTAAPFVGGYQIYPRRNSDIAPMPVGSTVYAYVANIGSSTLSVINTATNMVVATIPVGSAPGAVAVSPDGTRIYTANQSTTNISVVDAATRTVIASIPVSSTPSMLVVSPDGSRLYVSRLGFSGISVINTSTNTVIANIGLTSDAFSVAVSSDGTKLYVTTSAGVSVINTTTQSVVTSLTVGAGPYGVAFNPSSTRAYVANYGGNTVSVINASTNTVIGNITVGSSPNSVAVSPDGNKLYVSNTGSGSVSVIDINTNTVLATVTGVGISPFGISVTPDGSLVYASDATNNAVYVISTSTNTIIKTVPVGTSPYSNGNMMPLYYTIACPTVSFSPASLSSATEGVAYSQTVTQTGLTAPTFSVSAGALPAGLTLSSAGVLSGTPTVVGTYNFTVKATAGNCSGTQSYSLTVSANPNAVYAYVPNGFANTVSVINTSTNAVTATISVGSTPLGVAVNPAGTRAYISNQNSNSLSVINTSTNTVMATVTVGSTPQNVVVSPDGNKVYVVNYSSGTISVINATTNTVTATISVTANPNGIAVSADGSKVYVSHIFNDIISVINTATNTVAATFASSGTRPYGMAVNPTGTRLYVANVFSNTVSVFNTSNNSLITNISVGVNPQFVAVSRDGNSVYVTNSTDNTLSVINANTNTVVSTVSTGVLPQGVSITPNGAKVLVACADMNTSAVQVLSTATNTTITNVAVGTAPYAFGNMMPLYYNPACALATPTASGNTSFCAGGSTVLSVQNPVANTSYLWSNGTTGNSITVTNAGSYTVQAISGGCTSAVSSAVVVSVTPLPTMPTASGNTSFCAGGSTVLSVQNPVANTSYLWNNGVTGNSVTVTNAGSYTVQAISGGCTSAVSAAVVVSVTPLPTMPTASGNTSFCAGGSTVLSVQNPVANTSYLWNNGVTGNTITVTAAGSYTVQAISNGCTSAVSAAVVVSVTPVPTMPTASGNTSFCAGGSTVLSVQNPVANTSYLWNNGTTSNSITVTNAGSYTVQAISGGCTSAISAAVVVSVTPLPTMPTASGNTSFCAGGSTVLSVQNPVANTSYLWNNGVTGNSITVTAAGSYTVQAISGGCTSAVSVAVVVSVTPMPAKPIFSIEGSPCDPVLFIMPTGYDSFIWWFNGNIVPNENMNYLDSLEDGTYMLQGVAAGCTSVVSDPVQVIAPHPDTTVTVVGTTLSVPAAPNTFYQWYKDGDLIPNATQSSYTATVTGVYSVYVSAAGCTRPSSGVLVEVIGVASRINHLVKVYPNPATQGTFTLDLENLHEVKLTIVDELGRVVSATDINQNHSSHHIAQGVYFLKIQSREGVSVQKLIAD</sequence>
<dbReference type="InterPro" id="IPR013783">
    <property type="entry name" value="Ig-like_fold"/>
</dbReference>
<dbReference type="Proteomes" id="UP000199514">
    <property type="component" value="Unassembled WGS sequence"/>
</dbReference>
<dbReference type="InterPro" id="IPR011048">
    <property type="entry name" value="Haem_d1_sf"/>
</dbReference>
<evidence type="ECO:0000259" key="2">
    <source>
        <dbReference type="Pfam" id="PF19081"/>
    </source>
</evidence>
<dbReference type="OrthoDB" id="1488710at2"/>
<dbReference type="SUPFAM" id="SSF51004">
    <property type="entry name" value="C-terminal (heme d1) domain of cytochrome cd1-nitrite reductase"/>
    <property type="match status" value="2"/>
</dbReference>
<dbReference type="Pfam" id="PF10282">
    <property type="entry name" value="Lactonase"/>
    <property type="match status" value="2"/>
</dbReference>
<dbReference type="Pfam" id="PF19081">
    <property type="entry name" value="Ig_7"/>
    <property type="match status" value="3"/>
</dbReference>
<evidence type="ECO:0000259" key="1">
    <source>
        <dbReference type="Pfam" id="PF18962"/>
    </source>
</evidence>
<gene>
    <name evidence="3" type="ORF">SAMN05421780_104137</name>
</gene>
<name>A0A1I1HYN0_9BACT</name>
<dbReference type="InterPro" id="IPR001680">
    <property type="entry name" value="WD40_rpt"/>
</dbReference>
<accession>A0A1I1HYN0</accession>
<dbReference type="Pfam" id="PF18962">
    <property type="entry name" value="Por_Secre_tail"/>
    <property type="match status" value="1"/>
</dbReference>
<feature type="domain" description="Secretion system C-terminal sorting" evidence="1">
    <location>
        <begin position="1743"/>
        <end position="1810"/>
    </location>
</feature>
<dbReference type="InterPro" id="IPR018391">
    <property type="entry name" value="PQQ_b-propeller_rpt"/>
</dbReference>
<organism evidence="3 4">
    <name type="scientific">Flexibacter flexilis DSM 6793</name>
    <dbReference type="NCBI Taxonomy" id="927664"/>
    <lineage>
        <taxon>Bacteria</taxon>
        <taxon>Pseudomonadati</taxon>
        <taxon>Bacteroidota</taxon>
        <taxon>Cytophagia</taxon>
        <taxon>Cytophagales</taxon>
        <taxon>Flexibacteraceae</taxon>
        <taxon>Flexibacter</taxon>
    </lineage>
</organism>
<feature type="domain" description="Ig-like" evidence="2">
    <location>
        <begin position="1293"/>
        <end position="1365"/>
    </location>
</feature>
<dbReference type="PANTHER" id="PTHR47197:SF3">
    <property type="entry name" value="DIHYDRO-HEME D1 DEHYDROGENASE"/>
    <property type="match status" value="1"/>
</dbReference>
<dbReference type="Gene3D" id="2.60.40.10">
    <property type="entry name" value="Immunoglobulins"/>
    <property type="match status" value="3"/>
</dbReference>
<dbReference type="Gene3D" id="2.40.50.140">
    <property type="entry name" value="Nucleic acid-binding proteins"/>
    <property type="match status" value="1"/>
</dbReference>
<dbReference type="InterPro" id="IPR015919">
    <property type="entry name" value="Cadherin-like_sf"/>
</dbReference>
<evidence type="ECO:0000313" key="3">
    <source>
        <dbReference type="EMBL" id="SFC28885.1"/>
    </source>
</evidence>
<dbReference type="NCBIfam" id="TIGR02276">
    <property type="entry name" value="beta_rpt_yvtn"/>
    <property type="match status" value="12"/>
</dbReference>
<dbReference type="EMBL" id="FOLE01000004">
    <property type="protein sequence ID" value="SFC28885.1"/>
    <property type="molecule type" value="Genomic_DNA"/>
</dbReference>